<dbReference type="InterPro" id="IPR026024">
    <property type="entry name" value="Chemotaxis_MeTrfase_CheR"/>
</dbReference>
<dbReference type="Gene3D" id="1.10.155.10">
    <property type="entry name" value="Chemotaxis receptor methyltransferase CheR, N-terminal domain"/>
    <property type="match status" value="1"/>
</dbReference>
<evidence type="ECO:0000256" key="5">
    <source>
        <dbReference type="PIRNR" id="PIRNR000410"/>
    </source>
</evidence>
<evidence type="ECO:0000256" key="3">
    <source>
        <dbReference type="ARBA" id="ARBA00022679"/>
    </source>
</evidence>
<feature type="binding site" evidence="6">
    <location>
        <position position="85"/>
    </location>
    <ligand>
        <name>S-adenosyl-L-methionine</name>
        <dbReference type="ChEBI" id="CHEBI:59789"/>
    </ligand>
</feature>
<feature type="binding site" evidence="6">
    <location>
        <position position="79"/>
    </location>
    <ligand>
        <name>S-adenosyl-L-methionine</name>
        <dbReference type="ChEBI" id="CHEBI:59789"/>
    </ligand>
</feature>
<evidence type="ECO:0000259" key="7">
    <source>
        <dbReference type="PROSITE" id="PS50123"/>
    </source>
</evidence>
<dbReference type="Gene3D" id="3.40.50.150">
    <property type="entry name" value="Vaccinia Virus protein VP39"/>
    <property type="match status" value="1"/>
</dbReference>
<protein>
    <recommendedName>
        <fullName evidence="5">Chemotaxis protein methyltransferase</fullName>
        <ecNumber evidence="5">2.1.1.80</ecNumber>
    </recommendedName>
</protein>
<dbReference type="Pfam" id="PF01739">
    <property type="entry name" value="CheR"/>
    <property type="match status" value="1"/>
</dbReference>
<gene>
    <name evidence="8" type="ORF">DFR38_1389</name>
</gene>
<feature type="binding site" evidence="6">
    <location>
        <position position="144"/>
    </location>
    <ligand>
        <name>S-adenosyl-L-methionine</name>
        <dbReference type="ChEBI" id="CHEBI:59789"/>
    </ligand>
</feature>
<dbReference type="InterPro" id="IPR000780">
    <property type="entry name" value="CheR_MeTrfase"/>
</dbReference>
<accession>A0A318IPM9</accession>
<dbReference type="InterPro" id="IPR050903">
    <property type="entry name" value="Bact_Chemotaxis_MeTrfase"/>
</dbReference>
<dbReference type="PROSITE" id="PS50123">
    <property type="entry name" value="CHER"/>
    <property type="match status" value="1"/>
</dbReference>
<dbReference type="InterPro" id="IPR036804">
    <property type="entry name" value="CheR_N_sf"/>
</dbReference>
<dbReference type="PIRSF" id="PIRSF000410">
    <property type="entry name" value="CheR"/>
    <property type="match status" value="1"/>
</dbReference>
<keyword evidence="3 5" id="KW-0808">Transferase</keyword>
<feature type="binding site" evidence="6">
    <location>
        <position position="119"/>
    </location>
    <ligand>
        <name>S-adenosyl-L-methionine</name>
        <dbReference type="ChEBI" id="CHEBI:59789"/>
    </ligand>
</feature>
<dbReference type="InterPro" id="IPR029063">
    <property type="entry name" value="SAM-dependent_MTases_sf"/>
</dbReference>
<feature type="binding site" evidence="6">
    <location>
        <begin position="220"/>
        <end position="221"/>
    </location>
    <ligand>
        <name>S-adenosyl-L-methionine</name>
        <dbReference type="ChEBI" id="CHEBI:59789"/>
    </ligand>
</feature>
<dbReference type="PANTHER" id="PTHR24422:SF19">
    <property type="entry name" value="CHEMOTAXIS PROTEIN METHYLTRANSFERASE"/>
    <property type="match status" value="1"/>
</dbReference>
<evidence type="ECO:0000256" key="2">
    <source>
        <dbReference type="ARBA" id="ARBA00022603"/>
    </source>
</evidence>
<dbReference type="SMART" id="SM00138">
    <property type="entry name" value="MeTrc"/>
    <property type="match status" value="1"/>
</dbReference>
<name>A0A318IPM9_9NEIS</name>
<comment type="function">
    <text evidence="5">Methylation of the membrane-bound methyl-accepting chemotaxis proteins (MCP) to form gamma-glutamyl methyl ester residues in MCP.</text>
</comment>
<dbReference type="PANTHER" id="PTHR24422">
    <property type="entry name" value="CHEMOTAXIS PROTEIN METHYLTRANSFERASE"/>
    <property type="match status" value="1"/>
</dbReference>
<keyword evidence="9" id="KW-1185">Reference proteome</keyword>
<feature type="domain" description="CheR-type methyltransferase" evidence="7">
    <location>
        <begin position="2"/>
        <end position="276"/>
    </location>
</feature>
<comment type="caution">
    <text evidence="8">The sequence shown here is derived from an EMBL/GenBank/DDBJ whole genome shotgun (WGS) entry which is preliminary data.</text>
</comment>
<reference evidence="8 9" key="1">
    <citation type="submission" date="2018-05" db="EMBL/GenBank/DDBJ databases">
        <title>Genomic Encyclopedia of Type Strains, Phase IV (KMG-IV): sequencing the most valuable type-strain genomes for metagenomic binning, comparative biology and taxonomic classification.</title>
        <authorList>
            <person name="Goeker M."/>
        </authorList>
    </citation>
    <scope>NUCLEOTIDE SEQUENCE [LARGE SCALE GENOMIC DNA]</scope>
    <source>
        <strain evidence="8 9">DSM 25134</strain>
    </source>
</reference>
<dbReference type="Pfam" id="PF03705">
    <property type="entry name" value="CheR_N"/>
    <property type="match status" value="1"/>
</dbReference>
<feature type="binding site" evidence="6">
    <location>
        <position position="81"/>
    </location>
    <ligand>
        <name>S-adenosyl-L-methionine</name>
        <dbReference type="ChEBI" id="CHEBI:59789"/>
    </ligand>
</feature>
<dbReference type="RefSeq" id="WP_059287669.1">
    <property type="nucleotide sequence ID" value="NZ_LNQU01000333.1"/>
</dbReference>
<dbReference type="Proteomes" id="UP000248395">
    <property type="component" value="Unassembled WGS sequence"/>
</dbReference>
<dbReference type="InterPro" id="IPR022642">
    <property type="entry name" value="CheR_C"/>
</dbReference>
<dbReference type="PRINTS" id="PR00996">
    <property type="entry name" value="CHERMTFRASE"/>
</dbReference>
<dbReference type="EC" id="2.1.1.80" evidence="5"/>
<dbReference type="GO" id="GO:0008983">
    <property type="term" value="F:protein-glutamate O-methyltransferase activity"/>
    <property type="evidence" value="ECO:0007669"/>
    <property type="project" value="UniProtKB-EC"/>
</dbReference>
<dbReference type="OrthoDB" id="9816309at2"/>
<evidence type="ECO:0000256" key="1">
    <source>
        <dbReference type="ARBA" id="ARBA00001541"/>
    </source>
</evidence>
<dbReference type="SUPFAM" id="SSF53335">
    <property type="entry name" value="S-adenosyl-L-methionine-dependent methyltransferases"/>
    <property type="match status" value="1"/>
</dbReference>
<sequence length="280" mass="32555">MSTERDIRFTAADFRRLRQMLYQRVGISLNDSKSHMAYSRLAKRVRQLGMRQFADYLDLLEKADDEAEWQHFVNALTTNLTAFFREPHHFDLLRLHAMERVTQERHYRVWSAAVSTGEEAYSIAMTLLSLPQLNRQRLELVASDIDTRVLSQAADGVYDAERAKMLDSSLLKRFFLRGVGHNAGKVRIRREVRDQLSFYQFNLVAAEWPDMGRFDVIFCRNVLIYFDKPTQAAILQRLAASLQPDGLLFLGHSENIQHLSDAFQSCGRTAYRLVNHNVRR</sequence>
<keyword evidence="4 5" id="KW-0949">S-adenosyl-L-methionine</keyword>
<dbReference type="SUPFAM" id="SSF47757">
    <property type="entry name" value="Chemotaxis receptor methyltransferase CheR, N-terminal domain"/>
    <property type="match status" value="1"/>
</dbReference>
<evidence type="ECO:0000256" key="4">
    <source>
        <dbReference type="ARBA" id="ARBA00022691"/>
    </source>
</evidence>
<evidence type="ECO:0000256" key="6">
    <source>
        <dbReference type="PIRSR" id="PIRSR000410-1"/>
    </source>
</evidence>
<dbReference type="CDD" id="cd02440">
    <property type="entry name" value="AdoMet_MTases"/>
    <property type="match status" value="1"/>
</dbReference>
<dbReference type="InterPro" id="IPR022641">
    <property type="entry name" value="CheR_N"/>
</dbReference>
<organism evidence="8 9">
    <name type="scientific">Aquitalea magnusonii</name>
    <dbReference type="NCBI Taxonomy" id="332411"/>
    <lineage>
        <taxon>Bacteria</taxon>
        <taxon>Pseudomonadati</taxon>
        <taxon>Pseudomonadota</taxon>
        <taxon>Betaproteobacteria</taxon>
        <taxon>Neisseriales</taxon>
        <taxon>Chromobacteriaceae</taxon>
        <taxon>Aquitalea</taxon>
    </lineage>
</organism>
<keyword evidence="2 5" id="KW-0489">Methyltransferase</keyword>
<feature type="binding site" evidence="6">
    <location>
        <begin position="202"/>
        <end position="203"/>
    </location>
    <ligand>
        <name>S-adenosyl-L-methionine</name>
        <dbReference type="ChEBI" id="CHEBI:59789"/>
    </ligand>
</feature>
<dbReference type="AlphaFoldDB" id="A0A318IPM9"/>
<dbReference type="EMBL" id="QJKC01000038">
    <property type="protein sequence ID" value="PXX38016.1"/>
    <property type="molecule type" value="Genomic_DNA"/>
</dbReference>
<dbReference type="GO" id="GO:0032259">
    <property type="term" value="P:methylation"/>
    <property type="evidence" value="ECO:0007669"/>
    <property type="project" value="UniProtKB-KW"/>
</dbReference>
<comment type="catalytic activity">
    <reaction evidence="1 5">
        <text>L-glutamyl-[protein] + S-adenosyl-L-methionine = [protein]-L-glutamate 5-O-methyl ester + S-adenosyl-L-homocysteine</text>
        <dbReference type="Rhea" id="RHEA:24452"/>
        <dbReference type="Rhea" id="RHEA-COMP:10208"/>
        <dbReference type="Rhea" id="RHEA-COMP:10311"/>
        <dbReference type="ChEBI" id="CHEBI:29973"/>
        <dbReference type="ChEBI" id="CHEBI:57856"/>
        <dbReference type="ChEBI" id="CHEBI:59789"/>
        <dbReference type="ChEBI" id="CHEBI:82795"/>
        <dbReference type="EC" id="2.1.1.80"/>
    </reaction>
</comment>
<evidence type="ECO:0000313" key="9">
    <source>
        <dbReference type="Proteomes" id="UP000248395"/>
    </source>
</evidence>
<evidence type="ECO:0000313" key="8">
    <source>
        <dbReference type="EMBL" id="PXX38016.1"/>
    </source>
</evidence>
<proteinExistence type="predicted"/>